<comment type="subcellular location">
    <subcellularLocation>
        <location evidence="9">Endoplasmic reticulum membrane</location>
        <topology evidence="9">Peripheral membrane protein</topology>
    </subcellularLocation>
</comment>
<dbReference type="GO" id="GO:0048309">
    <property type="term" value="P:endoplasmic reticulum inheritance"/>
    <property type="evidence" value="ECO:0007669"/>
    <property type="project" value="InterPro"/>
</dbReference>
<evidence type="ECO:0000256" key="10">
    <source>
        <dbReference type="SAM" id="MobiDB-lite"/>
    </source>
</evidence>
<evidence type="ECO:0000256" key="5">
    <source>
        <dbReference type="ARBA" id="ARBA00022884"/>
    </source>
</evidence>
<comment type="caution">
    <text evidence="11">The sequence shown here is derived from an EMBL/GenBank/DDBJ whole genome shotgun (WGS) entry which is preliminary data.</text>
</comment>
<keyword evidence="6" id="KW-0175">Coiled coil</keyword>
<dbReference type="Proteomes" id="UP000789342">
    <property type="component" value="Unassembled WGS sequence"/>
</dbReference>
<dbReference type="GO" id="GO:0051028">
    <property type="term" value="P:mRNA transport"/>
    <property type="evidence" value="ECO:0007669"/>
    <property type="project" value="UniProtKB-UniRule"/>
</dbReference>
<gene>
    <name evidence="9" type="primary">SHE3</name>
    <name evidence="11" type="ORF">AMORRO_LOCUS5857</name>
</gene>
<dbReference type="GO" id="GO:0003723">
    <property type="term" value="F:RNA binding"/>
    <property type="evidence" value="ECO:0007669"/>
    <property type="project" value="UniProtKB-KW"/>
</dbReference>
<evidence type="ECO:0000256" key="1">
    <source>
        <dbReference type="ARBA" id="ARBA00008123"/>
    </source>
</evidence>
<dbReference type="InterPro" id="IPR031398">
    <property type="entry name" value="She3"/>
</dbReference>
<keyword evidence="5 9" id="KW-0694">RNA-binding</keyword>
<reference evidence="11" key="1">
    <citation type="submission" date="2021-06" db="EMBL/GenBank/DDBJ databases">
        <authorList>
            <person name="Kallberg Y."/>
            <person name="Tangrot J."/>
            <person name="Rosling A."/>
        </authorList>
    </citation>
    <scope>NUCLEOTIDE SEQUENCE</scope>
    <source>
        <strain evidence="11">CL551</strain>
    </source>
</reference>
<evidence type="ECO:0000256" key="2">
    <source>
        <dbReference type="ARBA" id="ARBA00019884"/>
    </source>
</evidence>
<evidence type="ECO:0000256" key="7">
    <source>
        <dbReference type="ARBA" id="ARBA00023136"/>
    </source>
</evidence>
<keyword evidence="3 9" id="KW-0813">Transport</keyword>
<evidence type="ECO:0000256" key="3">
    <source>
        <dbReference type="ARBA" id="ARBA00022448"/>
    </source>
</evidence>
<protein>
    <recommendedName>
        <fullName evidence="2 9">SWI5-dependent HO expression protein 3</fullName>
    </recommendedName>
</protein>
<keyword evidence="4 9" id="KW-0256">Endoplasmic reticulum</keyword>
<keyword evidence="9" id="KW-0509">mRNA transport</keyword>
<comment type="similarity">
    <text evidence="1 9">Belongs to the SHE3 family.</text>
</comment>
<dbReference type="Pfam" id="PF17078">
    <property type="entry name" value="SHE3"/>
    <property type="match status" value="1"/>
</dbReference>
<evidence type="ECO:0000313" key="12">
    <source>
        <dbReference type="Proteomes" id="UP000789342"/>
    </source>
</evidence>
<organism evidence="11 12">
    <name type="scientific">Acaulospora morrowiae</name>
    <dbReference type="NCBI Taxonomy" id="94023"/>
    <lineage>
        <taxon>Eukaryota</taxon>
        <taxon>Fungi</taxon>
        <taxon>Fungi incertae sedis</taxon>
        <taxon>Mucoromycota</taxon>
        <taxon>Glomeromycotina</taxon>
        <taxon>Glomeromycetes</taxon>
        <taxon>Diversisporales</taxon>
        <taxon>Acaulosporaceae</taxon>
        <taxon>Acaulospora</taxon>
    </lineage>
</organism>
<evidence type="ECO:0000256" key="4">
    <source>
        <dbReference type="ARBA" id="ARBA00022824"/>
    </source>
</evidence>
<proteinExistence type="inferred from homology"/>
<comment type="function">
    <text evidence="8">RNA-binding protein that binds specific mRNAs including the ASH1 mRNA, coding for a repressor of the HO endonuclease. Part of the mRNA localization machinery that restricts accumulation of certain proteins to the bud and in the daughter cell. Required for the delivery of cortical endoplasmic reticulum into the emerging bud.</text>
</comment>
<dbReference type="AlphaFoldDB" id="A0A9N9B8U8"/>
<evidence type="ECO:0000313" key="11">
    <source>
        <dbReference type="EMBL" id="CAG8557419.1"/>
    </source>
</evidence>
<name>A0A9N9B8U8_9GLOM</name>
<dbReference type="EMBL" id="CAJVPV010003678">
    <property type="protein sequence ID" value="CAG8557419.1"/>
    <property type="molecule type" value="Genomic_DNA"/>
</dbReference>
<evidence type="ECO:0000256" key="8">
    <source>
        <dbReference type="ARBA" id="ARBA00024975"/>
    </source>
</evidence>
<accession>A0A9N9B8U8</accession>
<dbReference type="OrthoDB" id="6088208at2759"/>
<evidence type="ECO:0000256" key="6">
    <source>
        <dbReference type="ARBA" id="ARBA00023054"/>
    </source>
</evidence>
<keyword evidence="7 9" id="KW-0472">Membrane</keyword>
<sequence length="309" mass="35906">MVDSTSVSTLKHQVHILRYDLAEKKALLATVQKKLNRHRPQYQSPGNGDLTGTAIMTQESTTGKVIGNLRHEIESLKKEVADAKTQIHICKVARDRADRQVQDHAASHQTLQLEIESLKGMLERKERQVRELEESTKSREQKKTDMRTERDESNTKLKQSEIRAVELQKQLIEALACREQAEMQYKILSSEMESFKKRYVDDVELIKREYKELREEMSLTAKELQHTVVNAESQIVEMTEKRQKGIEELSGIHQQLKVHHEKSTEKLTKEIEEMKVEIENSNKKTSEHATKVAYINHELTVKLKWMKNA</sequence>
<feature type="region of interest" description="Disordered" evidence="10">
    <location>
        <begin position="126"/>
        <end position="157"/>
    </location>
</feature>
<evidence type="ECO:0000256" key="9">
    <source>
        <dbReference type="RuleBase" id="RU362142"/>
    </source>
</evidence>
<dbReference type="GO" id="GO:0005789">
    <property type="term" value="C:endoplasmic reticulum membrane"/>
    <property type="evidence" value="ECO:0007669"/>
    <property type="project" value="UniProtKB-SubCell"/>
</dbReference>
<keyword evidence="12" id="KW-1185">Reference proteome</keyword>